<evidence type="ECO:0000256" key="5">
    <source>
        <dbReference type="RuleBase" id="RU361277"/>
    </source>
</evidence>
<dbReference type="InterPro" id="IPR002328">
    <property type="entry name" value="ADH_Zn_CS"/>
</dbReference>
<dbReference type="GeneID" id="86824946"/>
<dbReference type="InterPro" id="IPR013149">
    <property type="entry name" value="ADH-like_C"/>
</dbReference>
<dbReference type="Pfam" id="PF00107">
    <property type="entry name" value="ADH_zinc_N"/>
    <property type="match status" value="1"/>
</dbReference>
<reference evidence="7 8" key="1">
    <citation type="submission" date="2020-10" db="EMBL/GenBank/DDBJ databases">
        <title>Sequencing the genomes of 1000 actinobacteria strains.</title>
        <authorList>
            <person name="Klenk H.-P."/>
        </authorList>
    </citation>
    <scope>NUCLEOTIDE SEQUENCE [LARGE SCALE GENOMIC DNA]</scope>
    <source>
        <strain evidence="7 8">DSM 41803</strain>
    </source>
</reference>
<dbReference type="AlphaFoldDB" id="A0A8I0P0R2"/>
<evidence type="ECO:0000313" key="8">
    <source>
        <dbReference type="Proteomes" id="UP000629287"/>
    </source>
</evidence>
<dbReference type="RefSeq" id="WP_046915439.1">
    <property type="nucleotide sequence ID" value="NZ_JADBGF010000001.1"/>
</dbReference>
<dbReference type="InterPro" id="IPR011032">
    <property type="entry name" value="GroES-like_sf"/>
</dbReference>
<dbReference type="InterPro" id="IPR036291">
    <property type="entry name" value="NAD(P)-bd_dom_sf"/>
</dbReference>
<gene>
    <name evidence="7" type="ORF">H4687_000263</name>
</gene>
<dbReference type="PANTHER" id="PTHR42813">
    <property type="entry name" value="ZINC-TYPE ALCOHOL DEHYDROGENASE-LIKE"/>
    <property type="match status" value="1"/>
</dbReference>
<organism evidence="7 8">
    <name type="scientific">Streptomyces stelliscabiei</name>
    <dbReference type="NCBI Taxonomy" id="146820"/>
    <lineage>
        <taxon>Bacteria</taxon>
        <taxon>Bacillati</taxon>
        <taxon>Actinomycetota</taxon>
        <taxon>Actinomycetes</taxon>
        <taxon>Kitasatosporales</taxon>
        <taxon>Streptomycetaceae</taxon>
        <taxon>Streptomyces</taxon>
    </lineage>
</organism>
<dbReference type="Gene3D" id="3.40.50.720">
    <property type="entry name" value="NAD(P)-binding Rossmann-like Domain"/>
    <property type="match status" value="1"/>
</dbReference>
<comment type="similarity">
    <text evidence="5">Belongs to the zinc-containing alcohol dehydrogenase family.</text>
</comment>
<dbReference type="PROSITE" id="PS00059">
    <property type="entry name" value="ADH_ZINC"/>
    <property type="match status" value="1"/>
</dbReference>
<evidence type="ECO:0000256" key="3">
    <source>
        <dbReference type="ARBA" id="ARBA00022833"/>
    </source>
</evidence>
<dbReference type="SMART" id="SM00829">
    <property type="entry name" value="PKS_ER"/>
    <property type="match status" value="1"/>
</dbReference>
<dbReference type="Gene3D" id="3.90.180.10">
    <property type="entry name" value="Medium-chain alcohol dehydrogenases, catalytic domain"/>
    <property type="match status" value="1"/>
</dbReference>
<feature type="domain" description="Enoyl reductase (ER)" evidence="6">
    <location>
        <begin position="8"/>
        <end position="337"/>
    </location>
</feature>
<dbReference type="GO" id="GO:0016491">
    <property type="term" value="F:oxidoreductase activity"/>
    <property type="evidence" value="ECO:0007669"/>
    <property type="project" value="UniProtKB-KW"/>
</dbReference>
<evidence type="ECO:0000256" key="4">
    <source>
        <dbReference type="ARBA" id="ARBA00023002"/>
    </source>
</evidence>
<proteinExistence type="inferred from homology"/>
<protein>
    <submittedName>
        <fullName evidence="7">2-desacetyl-2-hydroxyethyl bacteriochlorophyllide A dehydrogenase</fullName>
    </submittedName>
</protein>
<dbReference type="SUPFAM" id="SSF50129">
    <property type="entry name" value="GroES-like"/>
    <property type="match status" value="1"/>
</dbReference>
<name>A0A8I0P0R2_9ACTN</name>
<comment type="cofactor">
    <cofactor evidence="1 5">
        <name>Zn(2+)</name>
        <dbReference type="ChEBI" id="CHEBI:29105"/>
    </cofactor>
</comment>
<comment type="caution">
    <text evidence="7">The sequence shown here is derived from an EMBL/GenBank/DDBJ whole genome shotgun (WGS) entry which is preliminary data.</text>
</comment>
<evidence type="ECO:0000313" key="7">
    <source>
        <dbReference type="EMBL" id="MBE1594134.1"/>
    </source>
</evidence>
<dbReference type="OrthoDB" id="241504at2"/>
<evidence type="ECO:0000256" key="2">
    <source>
        <dbReference type="ARBA" id="ARBA00022723"/>
    </source>
</evidence>
<keyword evidence="3 5" id="KW-0862">Zinc</keyword>
<dbReference type="Proteomes" id="UP000629287">
    <property type="component" value="Unassembled WGS sequence"/>
</dbReference>
<keyword evidence="4" id="KW-0560">Oxidoreductase</keyword>
<sequence length="339" mass="35185">MLAVVTEGNGTVEVTDAPKPTVVEPDDVIVKVSAAAVCGTDLHFVRRPFLLPTLTLGHEFIGTVVETGPQVHHVTEGQRVLSKMFVACGRCKPCRTANQPRCAEYRLFGGGILDGGQAEYVRVPRADFTLSELDASVSDQDALVLTDILPTAWEALVKTGFQSGATVGVVGSGPVGLLIAQLALARGAAAVYLVDLDQRRLKQAEKLGAVPVPGGEGAAERVLELTGGNGVDVAIDAVGAIPAISTALACVALGGTVGLVGVLLDGDLPVTAQNLFGRQVTIVPVTGNPYAANDSLTTMITAGRIEPGIVIDHEAPLSAAAETYQSFMARDFVKTMLRP</sequence>
<keyword evidence="8" id="KW-1185">Reference proteome</keyword>
<accession>A0A8I0P0R2</accession>
<dbReference type="SUPFAM" id="SSF51735">
    <property type="entry name" value="NAD(P)-binding Rossmann-fold domains"/>
    <property type="match status" value="1"/>
</dbReference>
<dbReference type="Pfam" id="PF08240">
    <property type="entry name" value="ADH_N"/>
    <property type="match status" value="1"/>
</dbReference>
<evidence type="ECO:0000256" key="1">
    <source>
        <dbReference type="ARBA" id="ARBA00001947"/>
    </source>
</evidence>
<dbReference type="InterPro" id="IPR013154">
    <property type="entry name" value="ADH-like_N"/>
</dbReference>
<evidence type="ECO:0000259" key="6">
    <source>
        <dbReference type="SMART" id="SM00829"/>
    </source>
</evidence>
<dbReference type="GO" id="GO:0008270">
    <property type="term" value="F:zinc ion binding"/>
    <property type="evidence" value="ECO:0007669"/>
    <property type="project" value="InterPro"/>
</dbReference>
<dbReference type="InterPro" id="IPR020843">
    <property type="entry name" value="ER"/>
</dbReference>
<keyword evidence="2 5" id="KW-0479">Metal-binding</keyword>
<dbReference type="EMBL" id="JADBGF010000001">
    <property type="protein sequence ID" value="MBE1594134.1"/>
    <property type="molecule type" value="Genomic_DNA"/>
</dbReference>